<dbReference type="Pfam" id="PF03092">
    <property type="entry name" value="BT1"/>
    <property type="match status" value="1"/>
</dbReference>
<accession>A0A8K1CMQ9</accession>
<dbReference type="InterPro" id="IPR036259">
    <property type="entry name" value="MFS_trans_sf"/>
</dbReference>
<evidence type="ECO:0000256" key="5">
    <source>
        <dbReference type="ARBA" id="ARBA00022989"/>
    </source>
</evidence>
<dbReference type="PANTHER" id="PTHR31585:SF5">
    <property type="entry name" value="RNA-BINDING S4 DOMAIN-CONTAINING PROTEIN"/>
    <property type="match status" value="1"/>
</dbReference>
<dbReference type="InterPro" id="IPR039309">
    <property type="entry name" value="BT1"/>
</dbReference>
<evidence type="ECO:0000256" key="3">
    <source>
        <dbReference type="ARBA" id="ARBA00022448"/>
    </source>
</evidence>
<gene>
    <name evidence="8" type="ORF">Poli38472_009320</name>
</gene>
<evidence type="ECO:0000256" key="4">
    <source>
        <dbReference type="ARBA" id="ARBA00022692"/>
    </source>
</evidence>
<protein>
    <submittedName>
        <fullName evidence="8">Uncharacterized protein</fullName>
    </submittedName>
</protein>
<feature type="transmembrane region" description="Helical" evidence="7">
    <location>
        <begin position="406"/>
        <end position="429"/>
    </location>
</feature>
<comment type="subcellular location">
    <subcellularLocation>
        <location evidence="1">Membrane</location>
        <topology evidence="1">Multi-pass membrane protein</topology>
    </subcellularLocation>
</comment>
<proteinExistence type="inferred from homology"/>
<dbReference type="AlphaFoldDB" id="A0A8K1CMQ9"/>
<organism evidence="8 9">
    <name type="scientific">Pythium oligandrum</name>
    <name type="common">Mycoparasitic fungus</name>
    <dbReference type="NCBI Taxonomy" id="41045"/>
    <lineage>
        <taxon>Eukaryota</taxon>
        <taxon>Sar</taxon>
        <taxon>Stramenopiles</taxon>
        <taxon>Oomycota</taxon>
        <taxon>Peronosporomycetes</taxon>
        <taxon>Pythiales</taxon>
        <taxon>Pythiaceae</taxon>
        <taxon>Pythium</taxon>
    </lineage>
</organism>
<keyword evidence="5 7" id="KW-1133">Transmembrane helix</keyword>
<feature type="transmembrane region" description="Helical" evidence="7">
    <location>
        <begin position="156"/>
        <end position="176"/>
    </location>
</feature>
<comment type="caution">
    <text evidence="8">The sequence shown here is derived from an EMBL/GenBank/DDBJ whole genome shotgun (WGS) entry which is preliminary data.</text>
</comment>
<dbReference type="OrthoDB" id="164313at2759"/>
<keyword evidence="4 7" id="KW-0812">Transmembrane</keyword>
<feature type="transmembrane region" description="Helical" evidence="7">
    <location>
        <begin position="488"/>
        <end position="510"/>
    </location>
</feature>
<evidence type="ECO:0000313" key="9">
    <source>
        <dbReference type="Proteomes" id="UP000794436"/>
    </source>
</evidence>
<feature type="transmembrane region" description="Helical" evidence="7">
    <location>
        <begin position="531"/>
        <end position="550"/>
    </location>
</feature>
<dbReference type="SUPFAM" id="SSF103473">
    <property type="entry name" value="MFS general substrate transporter"/>
    <property type="match status" value="1"/>
</dbReference>
<keyword evidence="3" id="KW-0813">Transport</keyword>
<sequence length="562" mass="62398">MYHQKPLKLDFAEHQSPSFTRTDDLNVTNSMYLTQSQHHIRANSIQEPTLRGRFVAGNAFFNYDALGSLREGLAAVELLSGSYLGLAVNAVVAGFATIFVQYVFQQLLVADFAAHHEGQINAAKYLLQWPGAFAVFMGLISDCAPINGSRRKPYIIIGWILSCFMFAAVVIVHYSTESDATIRAYLLLIFSMLAVFGIQLAYIVSLAMLVELAQREHLYQRGQLQGLYMVLYFGASTGAHIMSSFLVAPTDDGMGMTTELDMSEAAVILAGASLFPVPFLLFFLRDERVDMHRVTISRRVSELWQLLQWKVVYKILFFLCGTVFFSAAFDPNVVQAIMLWSNVTPSKSVWWYTVRTGGKFVGVLMWKFFLINYSWRRLAFVGLLASVIANTILAVPTIYDGVRDEWYMYICSAVADVPLGWLEMFVLVAPTEIADVGREGAVIGLVNSYLVLITIATYTLWESVSDLAGMDVNIEDIMMDSRSTRNKVMVTGAIYIALNLIGVGAAVFIPTQKLDAQQLRAFGGYNRMARLVLVAAFVVLLGYDLVANIVKVAKNNDASVVG</sequence>
<evidence type="ECO:0000256" key="6">
    <source>
        <dbReference type="ARBA" id="ARBA00023136"/>
    </source>
</evidence>
<evidence type="ECO:0000313" key="8">
    <source>
        <dbReference type="EMBL" id="TMW65153.1"/>
    </source>
</evidence>
<dbReference type="Proteomes" id="UP000794436">
    <property type="component" value="Unassembled WGS sequence"/>
</dbReference>
<name>A0A8K1CMQ9_PYTOL</name>
<dbReference type="PANTHER" id="PTHR31585">
    <property type="entry name" value="FOLATE-BIOPTERIN TRANSPORTER 1, CHLOROPLASTIC"/>
    <property type="match status" value="1"/>
</dbReference>
<evidence type="ECO:0000256" key="2">
    <source>
        <dbReference type="ARBA" id="ARBA00007015"/>
    </source>
</evidence>
<dbReference type="GO" id="GO:0016020">
    <property type="term" value="C:membrane"/>
    <property type="evidence" value="ECO:0007669"/>
    <property type="project" value="UniProtKB-SubCell"/>
</dbReference>
<feature type="transmembrane region" description="Helical" evidence="7">
    <location>
        <begin position="125"/>
        <end position="144"/>
    </location>
</feature>
<evidence type="ECO:0000256" key="7">
    <source>
        <dbReference type="SAM" id="Phobius"/>
    </source>
</evidence>
<dbReference type="EMBL" id="SPLM01000038">
    <property type="protein sequence ID" value="TMW65153.1"/>
    <property type="molecule type" value="Genomic_DNA"/>
</dbReference>
<feature type="transmembrane region" description="Helical" evidence="7">
    <location>
        <begin position="266"/>
        <end position="284"/>
    </location>
</feature>
<keyword evidence="6 7" id="KW-0472">Membrane</keyword>
<evidence type="ECO:0000256" key="1">
    <source>
        <dbReference type="ARBA" id="ARBA00004141"/>
    </source>
</evidence>
<feature type="transmembrane region" description="Helical" evidence="7">
    <location>
        <begin position="182"/>
        <end position="205"/>
    </location>
</feature>
<feature type="transmembrane region" description="Helical" evidence="7">
    <location>
        <begin position="311"/>
        <end position="329"/>
    </location>
</feature>
<feature type="transmembrane region" description="Helical" evidence="7">
    <location>
        <begin position="226"/>
        <end position="246"/>
    </location>
</feature>
<reference evidence="8" key="1">
    <citation type="submission" date="2019-03" db="EMBL/GenBank/DDBJ databases">
        <title>Long read genome sequence of the mycoparasitic Pythium oligandrum ATCC 38472 isolated from sugarbeet rhizosphere.</title>
        <authorList>
            <person name="Gaulin E."/>
        </authorList>
    </citation>
    <scope>NUCLEOTIDE SEQUENCE</scope>
    <source>
        <strain evidence="8">ATCC 38472_TT</strain>
    </source>
</reference>
<comment type="similarity">
    <text evidence="2">Belongs to the major facilitator superfamily. Folate-biopterin transporter (TC 2.A.71) family.</text>
</comment>
<feature type="transmembrane region" description="Helical" evidence="7">
    <location>
        <begin position="349"/>
        <end position="366"/>
    </location>
</feature>
<feature type="transmembrane region" description="Helical" evidence="7">
    <location>
        <begin position="83"/>
        <end position="105"/>
    </location>
</feature>
<feature type="transmembrane region" description="Helical" evidence="7">
    <location>
        <begin position="441"/>
        <end position="461"/>
    </location>
</feature>
<keyword evidence="9" id="KW-1185">Reference proteome</keyword>
<feature type="transmembrane region" description="Helical" evidence="7">
    <location>
        <begin position="378"/>
        <end position="399"/>
    </location>
</feature>